<name>J3N5Q9_ORYBR</name>
<keyword evidence="3" id="KW-1185">Reference proteome</keyword>
<dbReference type="HOGENOM" id="CLU_2501518_0_0_1"/>
<accession>J3N5Q9</accession>
<sequence>MADRVHPMPALPSSSPPPEATETTPLHPSFRRAPPPSPGTYVIQIPKDQVLRVPPPDRARRFKKLSARPLVRSCQNRSNSREVKTP</sequence>
<evidence type="ECO:0000313" key="3">
    <source>
        <dbReference type="Proteomes" id="UP000006038"/>
    </source>
</evidence>
<proteinExistence type="predicted"/>
<dbReference type="Gramene" id="OB11G11450.1">
    <property type="protein sequence ID" value="OB11G11450.1"/>
    <property type="gene ID" value="OB11G11450"/>
</dbReference>
<feature type="region of interest" description="Disordered" evidence="1">
    <location>
        <begin position="1"/>
        <end position="86"/>
    </location>
</feature>
<evidence type="ECO:0000313" key="2">
    <source>
        <dbReference type="EnsemblPlants" id="OB11G11450.1"/>
    </source>
</evidence>
<dbReference type="AlphaFoldDB" id="J3N5Q9"/>
<protein>
    <submittedName>
        <fullName evidence="2">Uncharacterized protein</fullName>
    </submittedName>
</protein>
<reference evidence="2" key="1">
    <citation type="journal article" date="2013" name="Nat. Commun.">
        <title>Whole-genome sequencing of Oryza brachyantha reveals mechanisms underlying Oryza genome evolution.</title>
        <authorList>
            <person name="Chen J."/>
            <person name="Huang Q."/>
            <person name="Gao D."/>
            <person name="Wang J."/>
            <person name="Lang Y."/>
            <person name="Liu T."/>
            <person name="Li B."/>
            <person name="Bai Z."/>
            <person name="Luis Goicoechea J."/>
            <person name="Liang C."/>
            <person name="Chen C."/>
            <person name="Zhang W."/>
            <person name="Sun S."/>
            <person name="Liao Y."/>
            <person name="Zhang X."/>
            <person name="Yang L."/>
            <person name="Song C."/>
            <person name="Wang M."/>
            <person name="Shi J."/>
            <person name="Liu G."/>
            <person name="Liu J."/>
            <person name="Zhou H."/>
            <person name="Zhou W."/>
            <person name="Yu Q."/>
            <person name="An N."/>
            <person name="Chen Y."/>
            <person name="Cai Q."/>
            <person name="Wang B."/>
            <person name="Liu B."/>
            <person name="Min J."/>
            <person name="Huang Y."/>
            <person name="Wu H."/>
            <person name="Li Z."/>
            <person name="Zhang Y."/>
            <person name="Yin Y."/>
            <person name="Song W."/>
            <person name="Jiang J."/>
            <person name="Jackson S.A."/>
            <person name="Wing R.A."/>
            <person name="Wang J."/>
            <person name="Chen M."/>
        </authorList>
    </citation>
    <scope>NUCLEOTIDE SEQUENCE [LARGE SCALE GENOMIC DNA]</scope>
    <source>
        <strain evidence="2">cv. IRGC 101232</strain>
    </source>
</reference>
<dbReference type="EnsemblPlants" id="OB11G11450.1">
    <property type="protein sequence ID" value="OB11G11450.1"/>
    <property type="gene ID" value="OB11G11450"/>
</dbReference>
<organism evidence="2">
    <name type="scientific">Oryza brachyantha</name>
    <name type="common">malo sina</name>
    <dbReference type="NCBI Taxonomy" id="4533"/>
    <lineage>
        <taxon>Eukaryota</taxon>
        <taxon>Viridiplantae</taxon>
        <taxon>Streptophyta</taxon>
        <taxon>Embryophyta</taxon>
        <taxon>Tracheophyta</taxon>
        <taxon>Spermatophyta</taxon>
        <taxon>Magnoliopsida</taxon>
        <taxon>Liliopsida</taxon>
        <taxon>Poales</taxon>
        <taxon>Poaceae</taxon>
        <taxon>BOP clade</taxon>
        <taxon>Oryzoideae</taxon>
        <taxon>Oryzeae</taxon>
        <taxon>Oryzinae</taxon>
        <taxon>Oryza</taxon>
    </lineage>
</organism>
<dbReference type="Proteomes" id="UP000006038">
    <property type="component" value="Chromosome 11"/>
</dbReference>
<reference evidence="2" key="2">
    <citation type="submission" date="2013-04" db="UniProtKB">
        <authorList>
            <consortium name="EnsemblPlants"/>
        </authorList>
    </citation>
    <scope>IDENTIFICATION</scope>
</reference>
<evidence type="ECO:0000256" key="1">
    <source>
        <dbReference type="SAM" id="MobiDB-lite"/>
    </source>
</evidence>